<accession>A0A1Y1XPB3</accession>
<keyword evidence="3" id="KW-1185">Reference proteome</keyword>
<dbReference type="Pfam" id="PF01476">
    <property type="entry name" value="LysM"/>
    <property type="match status" value="1"/>
</dbReference>
<gene>
    <name evidence="2" type="ORF">BCR32DRAFT_264162</name>
</gene>
<dbReference type="EMBL" id="MCFG01000007">
    <property type="protein sequence ID" value="ORX87572.1"/>
    <property type="molecule type" value="Genomic_DNA"/>
</dbReference>
<dbReference type="PANTHER" id="PTHR33734">
    <property type="entry name" value="LYSM DOMAIN-CONTAINING GPI-ANCHORED PROTEIN 2"/>
    <property type="match status" value="1"/>
</dbReference>
<evidence type="ECO:0000313" key="3">
    <source>
        <dbReference type="Proteomes" id="UP000193944"/>
    </source>
</evidence>
<protein>
    <submittedName>
        <fullName evidence="2">LysM-domain-containing protein</fullName>
    </submittedName>
</protein>
<dbReference type="AlphaFoldDB" id="A0A1Y1XPB3"/>
<dbReference type="SUPFAM" id="SSF54106">
    <property type="entry name" value="LysM domain"/>
    <property type="match status" value="1"/>
</dbReference>
<reference evidence="2 3" key="2">
    <citation type="submission" date="2016-08" db="EMBL/GenBank/DDBJ databases">
        <title>Pervasive Adenine N6-methylation of Active Genes in Fungi.</title>
        <authorList>
            <consortium name="DOE Joint Genome Institute"/>
            <person name="Mondo S.J."/>
            <person name="Dannebaum R.O."/>
            <person name="Kuo R.C."/>
            <person name="Labutti K."/>
            <person name="Haridas S."/>
            <person name="Kuo A."/>
            <person name="Salamov A."/>
            <person name="Ahrendt S.R."/>
            <person name="Lipzen A."/>
            <person name="Sullivan W."/>
            <person name="Andreopoulos W.B."/>
            <person name="Clum A."/>
            <person name="Lindquist E."/>
            <person name="Daum C."/>
            <person name="Ramamoorthy G.K."/>
            <person name="Gryganskyi A."/>
            <person name="Culley D."/>
            <person name="Magnuson J.K."/>
            <person name="James T.Y."/>
            <person name="O'Malley M.A."/>
            <person name="Stajich J.E."/>
            <person name="Spatafora J.W."/>
            <person name="Visel A."/>
            <person name="Grigoriev I.V."/>
        </authorList>
    </citation>
    <scope>NUCLEOTIDE SEQUENCE [LARGE SCALE GENOMIC DNA]</scope>
    <source>
        <strain evidence="2 3">S4</strain>
    </source>
</reference>
<comment type="caution">
    <text evidence="2">The sequence shown here is derived from an EMBL/GenBank/DDBJ whole genome shotgun (WGS) entry which is preliminary data.</text>
</comment>
<reference evidence="2 3" key="1">
    <citation type="submission" date="2016-08" db="EMBL/GenBank/DDBJ databases">
        <title>A Parts List for Fungal Cellulosomes Revealed by Comparative Genomics.</title>
        <authorList>
            <consortium name="DOE Joint Genome Institute"/>
            <person name="Haitjema C.H."/>
            <person name="Gilmore S.P."/>
            <person name="Henske J.K."/>
            <person name="Solomon K.V."/>
            <person name="De Groot R."/>
            <person name="Kuo A."/>
            <person name="Mondo S.J."/>
            <person name="Salamov A.A."/>
            <person name="Labutti K."/>
            <person name="Zhao Z."/>
            <person name="Chiniquy J."/>
            <person name="Barry K."/>
            <person name="Brewer H.M."/>
            <person name="Purvine S.O."/>
            <person name="Wright A.T."/>
            <person name="Boxma B."/>
            <person name="Van Alen T."/>
            <person name="Hackstein J.H."/>
            <person name="Baker S.E."/>
            <person name="Grigoriev I.V."/>
            <person name="O'Malley M.A."/>
        </authorList>
    </citation>
    <scope>NUCLEOTIDE SEQUENCE [LARGE SCALE GENOMIC DNA]</scope>
    <source>
        <strain evidence="2 3">S4</strain>
    </source>
</reference>
<dbReference type="PANTHER" id="PTHR33734:SF22">
    <property type="entry name" value="MEMBRANE-BOUND LYTIC MUREIN TRANSGLYCOSYLASE D"/>
    <property type="match status" value="1"/>
</dbReference>
<sequence>MVEYEVKRGDTLSAIELKYGVPMKLICECNNIKNPNKIYAGQVLTIPVKETTRALASFTQLVINTIPTFIKNPGTRTATSILGGNVNTFIAVFTSRSKVELICSTLWAIVSSRLGVYCEPLAWPLLVFDTYQFLDELTTVETNTFFSLIDNTVKNKNNADYLKILFLGIRQMEMEH</sequence>
<proteinExistence type="predicted"/>
<evidence type="ECO:0000313" key="2">
    <source>
        <dbReference type="EMBL" id="ORX87572.1"/>
    </source>
</evidence>
<evidence type="ECO:0000259" key="1">
    <source>
        <dbReference type="PROSITE" id="PS51782"/>
    </source>
</evidence>
<feature type="domain" description="LysM" evidence="1">
    <location>
        <begin position="2"/>
        <end position="46"/>
    </location>
</feature>
<dbReference type="SMART" id="SM00257">
    <property type="entry name" value="LysM"/>
    <property type="match status" value="1"/>
</dbReference>
<name>A0A1Y1XPB3_9FUNG</name>
<dbReference type="PROSITE" id="PS51782">
    <property type="entry name" value="LYSM"/>
    <property type="match status" value="1"/>
</dbReference>
<dbReference type="InterPro" id="IPR036779">
    <property type="entry name" value="LysM_dom_sf"/>
</dbReference>
<dbReference type="InterPro" id="IPR018392">
    <property type="entry name" value="LysM"/>
</dbReference>
<organism evidence="2 3">
    <name type="scientific">Anaeromyces robustus</name>
    <dbReference type="NCBI Taxonomy" id="1754192"/>
    <lineage>
        <taxon>Eukaryota</taxon>
        <taxon>Fungi</taxon>
        <taxon>Fungi incertae sedis</taxon>
        <taxon>Chytridiomycota</taxon>
        <taxon>Chytridiomycota incertae sedis</taxon>
        <taxon>Neocallimastigomycetes</taxon>
        <taxon>Neocallimastigales</taxon>
        <taxon>Neocallimastigaceae</taxon>
        <taxon>Anaeromyces</taxon>
    </lineage>
</organism>
<dbReference type="OrthoDB" id="2107166at2759"/>
<dbReference type="Proteomes" id="UP000193944">
    <property type="component" value="Unassembled WGS sequence"/>
</dbReference>
<dbReference type="Gene3D" id="3.10.350.10">
    <property type="entry name" value="LysM domain"/>
    <property type="match status" value="1"/>
</dbReference>
<dbReference type="CDD" id="cd00118">
    <property type="entry name" value="LysM"/>
    <property type="match status" value="1"/>
</dbReference>